<evidence type="ECO:0000313" key="3">
    <source>
        <dbReference type="EMBL" id="PIO70626.1"/>
    </source>
</evidence>
<feature type="region of interest" description="Disordered" evidence="1">
    <location>
        <begin position="163"/>
        <end position="185"/>
    </location>
</feature>
<name>A0A2G9UKF6_TELCI</name>
<protein>
    <recommendedName>
        <fullName evidence="2">p-granule-associated protein DEPS-1 sixth OB-fold domain-containing protein</fullName>
    </recommendedName>
</protein>
<feature type="compositionally biased region" description="Basic and acidic residues" evidence="1">
    <location>
        <begin position="167"/>
        <end position="185"/>
    </location>
</feature>
<evidence type="ECO:0000256" key="1">
    <source>
        <dbReference type="SAM" id="MobiDB-lite"/>
    </source>
</evidence>
<feature type="domain" description="P-granule-associated protein DEPS-1 sixth OB-fold" evidence="2">
    <location>
        <begin position="77"/>
        <end position="145"/>
    </location>
</feature>
<dbReference type="OrthoDB" id="5806136at2759"/>
<sequence length="257" mass="29047">MIHVVPLLYCISPRISAAPLCVPEELRANLSPGKFVKFSAKYQHGVKLFTISKIAVLPEDGIFSVEKRLSCEHDEPQTVFRVNAVRTKNFRYFLENSVFGLLHIATHISLPSSKKPNLTVWITRSLPETGDIRTARTPFVVVSIGNQEPPDYELLPSVNVKSSTVPKSDHEVQNLEPNGTKKRDQKEIKEAMDSLGLGEDRKMTIDHAQECTKTRCAADCLIMNRVMWLTDEVEDFLDILAARNFPLFTECVNKMFT</sequence>
<dbReference type="Proteomes" id="UP000230423">
    <property type="component" value="Unassembled WGS sequence"/>
</dbReference>
<dbReference type="AlphaFoldDB" id="A0A2G9UKF6"/>
<gene>
    <name evidence="3" type="ORF">TELCIR_07517</name>
</gene>
<dbReference type="InterPro" id="IPR057144">
    <property type="entry name" value="OB_DEPS-1_6th"/>
</dbReference>
<reference evidence="3 4" key="1">
    <citation type="submission" date="2015-09" db="EMBL/GenBank/DDBJ databases">
        <title>Draft genome of the parasitic nematode Teladorsagia circumcincta isolate WARC Sus (inbred).</title>
        <authorList>
            <person name="Mitreva M."/>
        </authorList>
    </citation>
    <scope>NUCLEOTIDE SEQUENCE [LARGE SCALE GENOMIC DNA]</scope>
    <source>
        <strain evidence="3 4">S</strain>
    </source>
</reference>
<evidence type="ECO:0000313" key="4">
    <source>
        <dbReference type="Proteomes" id="UP000230423"/>
    </source>
</evidence>
<dbReference type="EMBL" id="KZ346207">
    <property type="protein sequence ID" value="PIO70626.1"/>
    <property type="molecule type" value="Genomic_DNA"/>
</dbReference>
<evidence type="ECO:0000259" key="2">
    <source>
        <dbReference type="Pfam" id="PF24341"/>
    </source>
</evidence>
<accession>A0A2G9UKF6</accession>
<dbReference type="Pfam" id="PF24341">
    <property type="entry name" value="OB_DEPS-1_6th"/>
    <property type="match status" value="1"/>
</dbReference>
<proteinExistence type="predicted"/>
<keyword evidence="4" id="KW-1185">Reference proteome</keyword>
<organism evidence="3 4">
    <name type="scientific">Teladorsagia circumcincta</name>
    <name type="common">Brown stomach worm</name>
    <name type="synonym">Ostertagia circumcincta</name>
    <dbReference type="NCBI Taxonomy" id="45464"/>
    <lineage>
        <taxon>Eukaryota</taxon>
        <taxon>Metazoa</taxon>
        <taxon>Ecdysozoa</taxon>
        <taxon>Nematoda</taxon>
        <taxon>Chromadorea</taxon>
        <taxon>Rhabditida</taxon>
        <taxon>Rhabditina</taxon>
        <taxon>Rhabditomorpha</taxon>
        <taxon>Strongyloidea</taxon>
        <taxon>Trichostrongylidae</taxon>
        <taxon>Teladorsagia</taxon>
    </lineage>
</organism>